<dbReference type="SUPFAM" id="SSF52540">
    <property type="entry name" value="P-loop containing nucleoside triphosphate hydrolases"/>
    <property type="match status" value="1"/>
</dbReference>
<keyword evidence="6" id="KW-0479">Metal-binding</keyword>
<dbReference type="Proteomes" id="UP000006757">
    <property type="component" value="Unassembled WGS sequence"/>
</dbReference>
<comment type="similarity">
    <text evidence="4">Belongs to the SMC family. RAD50 subfamily.</text>
</comment>
<dbReference type="GO" id="GO:0043047">
    <property type="term" value="F:single-stranded telomeric DNA binding"/>
    <property type="evidence" value="ECO:0007669"/>
    <property type="project" value="TreeGrafter"/>
</dbReference>
<dbReference type="GO" id="GO:0006302">
    <property type="term" value="P:double-strand break repair"/>
    <property type="evidence" value="ECO:0007669"/>
    <property type="project" value="InterPro"/>
</dbReference>
<organism evidence="13 14">
    <name type="scientific">Trichosporon asahii var. asahii (strain CBS 8904)</name>
    <name type="common">Yeast</name>
    <dbReference type="NCBI Taxonomy" id="1220162"/>
    <lineage>
        <taxon>Eukaryota</taxon>
        <taxon>Fungi</taxon>
        <taxon>Dikarya</taxon>
        <taxon>Basidiomycota</taxon>
        <taxon>Agaricomycotina</taxon>
        <taxon>Tremellomycetes</taxon>
        <taxon>Trichosporonales</taxon>
        <taxon>Trichosporonaceae</taxon>
        <taxon>Trichosporon</taxon>
    </lineage>
</organism>
<dbReference type="OrthoDB" id="18797at2759"/>
<dbReference type="AlphaFoldDB" id="K1VMQ8"/>
<evidence type="ECO:0000256" key="5">
    <source>
        <dbReference type="ARBA" id="ARBA00022454"/>
    </source>
</evidence>
<evidence type="ECO:0000256" key="7">
    <source>
        <dbReference type="ARBA" id="ARBA00022833"/>
    </source>
</evidence>
<dbReference type="eggNOG" id="KOG0962">
    <property type="taxonomic scope" value="Eukaryota"/>
</dbReference>
<feature type="coiled-coil region" evidence="10">
    <location>
        <begin position="421"/>
        <end position="528"/>
    </location>
</feature>
<feature type="region of interest" description="Disordered" evidence="11">
    <location>
        <begin position="293"/>
        <end position="312"/>
    </location>
</feature>
<evidence type="ECO:0000256" key="11">
    <source>
        <dbReference type="SAM" id="MobiDB-lite"/>
    </source>
</evidence>
<reference evidence="13 14" key="1">
    <citation type="journal article" date="2012" name="Eukaryot. Cell">
        <title>Genome sequence of the Trichosporon asahii environmental strain CBS 8904.</title>
        <authorList>
            <person name="Yang R.Y."/>
            <person name="Li H.T."/>
            <person name="Zhu H."/>
            <person name="Zhou G.P."/>
            <person name="Wang M."/>
            <person name="Wang L."/>
        </authorList>
    </citation>
    <scope>NUCLEOTIDE SEQUENCE [LARGE SCALE GENOMIC DNA]</scope>
    <source>
        <strain evidence="13 14">CBS 8904</strain>
    </source>
</reference>
<dbReference type="PANTHER" id="PTHR18867">
    <property type="entry name" value="RAD50"/>
    <property type="match status" value="1"/>
</dbReference>
<feature type="region of interest" description="Disordered" evidence="11">
    <location>
        <begin position="534"/>
        <end position="568"/>
    </location>
</feature>
<feature type="domain" description="Rad50/SbcC-type AAA" evidence="12">
    <location>
        <begin position="29"/>
        <end position="64"/>
    </location>
</feature>
<dbReference type="GO" id="GO:0070192">
    <property type="term" value="P:chromosome organization involved in meiotic cell cycle"/>
    <property type="evidence" value="ECO:0007669"/>
    <property type="project" value="TreeGrafter"/>
</dbReference>
<comment type="subcellular location">
    <subcellularLocation>
        <location evidence="3">Chromosome</location>
    </subcellularLocation>
    <subcellularLocation>
        <location evidence="2">Nucleus</location>
    </subcellularLocation>
</comment>
<dbReference type="HOGENOM" id="CLU_006184_0_0_1"/>
<feature type="domain" description="Rad50/SbcC-type AAA" evidence="12">
    <location>
        <begin position="67"/>
        <end position="210"/>
    </location>
</feature>
<keyword evidence="10" id="KW-0175">Coiled coil</keyword>
<gene>
    <name evidence="13" type="ORF">A1Q2_07799</name>
</gene>
<comment type="catalytic activity">
    <reaction evidence="9">
        <text>ATP + H2O = ADP + phosphate + H(+)</text>
        <dbReference type="Rhea" id="RHEA:13065"/>
        <dbReference type="ChEBI" id="CHEBI:15377"/>
        <dbReference type="ChEBI" id="CHEBI:15378"/>
        <dbReference type="ChEBI" id="CHEBI:30616"/>
        <dbReference type="ChEBI" id="CHEBI:43474"/>
        <dbReference type="ChEBI" id="CHEBI:456216"/>
    </reaction>
</comment>
<dbReference type="GO" id="GO:0051880">
    <property type="term" value="F:G-quadruplex DNA binding"/>
    <property type="evidence" value="ECO:0007669"/>
    <property type="project" value="TreeGrafter"/>
</dbReference>
<sequence>MSATTWEMNNIGEGLDVRSVDWIWAALNKLAIRGIRSFDDKHVQVIEFYSPLTVIVGHNGSGKTMANEKEVKAQVRLRFWNVNRQRMTVTRSLQVTTKKTGGLTMKTLEGLLAKTDGNDGKCSEMDEEVPLLLGVSKAILENVIFCHQEDSNWPLSEPAALKKKFDDIFEATNTKLTTQMREDIEEMIAKENAKQTEVERLNEVYQRIKEENFEFAQQATSFNTIFEHVTMLEKEKKMHESYRDTILEGTTILNDLKRQYENFDAHLNSIESKRDKQTELRDKEDHALRDLRRRENNLISTQGGLQANRKRNVKEREAVVRNLAKQHNFSGFDYSPLEDTKVADFIEKLQELVRKAESDLKRIQMDGVRKERELQAELDHLSSAKTAAVTTKQSKLDQILSSRIHHMEATFDSVSSVDADISVLANDLEASEQRRDRLDEEIRNAKYDDQMRERGAAIRQKELEKDKINAELSALNRQADTRAQLSIKRTEIESKTAQVDASRRERELQEAEATAAASNRTLSQLQTSLNIAKQSLQSKTGELTPASRPSRTPSRKRRRRSTSVKSESQVLIAPLTRSEIADTETSVKFYKKILDLGKTKKKCLGCDRAIHENEKPHFEAYRCSVGNMDEVKEELEQWQTELTSLRKHVPSVAQAKLLKEKEIPDLQRQIKEESAKLETVQTEVEESREVVQKAKLATRDLQNMRSAATVVTRTVGEIKDLKIDVQRLERDLQGSGSVKTVEEVQREREQSSLSSEKEFKSNALHTVREEISRKSFKLAELRTKQEKRRMDELALKEQQEERTKLQAELKELDAAAAAAIAPWREKTEAMERFRADRQSALDDANVQVDNYRSSATQLESKNRACQAYISEGNDRKLRENEAQIDDLRREIEATSATRAAIDKQVTALNDDISRASGTRKNIKSNIDYRGEMAKIEEVDKELASIDIEGAAQARRDFNKKYAELSQEETDAQGKWQLASGVLLQMTENRKKAEHLLKTEYRDIEKVYIDQLIKTKMGEHANADLDKYGKALDNAGQKVLASIIIRLALAESFGQGCGVLALDEPTTNLDQENINALAESLAEIIRERRRQANFQLIVITHDEGFLQRLAAHDVLEYYWRVSRDASQKSTLERQRVGI</sequence>
<feature type="coiled-coil region" evidence="10">
    <location>
        <begin position="628"/>
        <end position="731"/>
    </location>
</feature>
<comment type="cofactor">
    <cofactor evidence="1">
        <name>Zn(2+)</name>
        <dbReference type="ChEBI" id="CHEBI:29105"/>
    </cofactor>
</comment>
<comment type="caution">
    <text evidence="13">The sequence shown here is derived from an EMBL/GenBank/DDBJ whole genome shotgun (WGS) entry which is preliminary data.</text>
</comment>
<proteinExistence type="inferred from homology"/>
<evidence type="ECO:0000256" key="6">
    <source>
        <dbReference type="ARBA" id="ARBA00022723"/>
    </source>
</evidence>
<dbReference type="InterPro" id="IPR027417">
    <property type="entry name" value="P-loop_NTPase"/>
</dbReference>
<dbReference type="GO" id="GO:0046872">
    <property type="term" value="F:metal ion binding"/>
    <property type="evidence" value="ECO:0007669"/>
    <property type="project" value="UniProtKB-KW"/>
</dbReference>
<dbReference type="GO" id="GO:0007004">
    <property type="term" value="P:telomere maintenance via telomerase"/>
    <property type="evidence" value="ECO:0007669"/>
    <property type="project" value="TreeGrafter"/>
</dbReference>
<dbReference type="PANTHER" id="PTHR18867:SF12">
    <property type="entry name" value="DNA REPAIR PROTEIN RAD50"/>
    <property type="match status" value="1"/>
</dbReference>
<dbReference type="GO" id="GO:0000722">
    <property type="term" value="P:telomere maintenance via recombination"/>
    <property type="evidence" value="ECO:0007669"/>
    <property type="project" value="TreeGrafter"/>
</dbReference>
<evidence type="ECO:0000256" key="8">
    <source>
        <dbReference type="ARBA" id="ARBA00023242"/>
    </source>
</evidence>
<evidence type="ECO:0000259" key="12">
    <source>
        <dbReference type="Pfam" id="PF13476"/>
    </source>
</evidence>
<feature type="compositionally biased region" description="Basic residues" evidence="11">
    <location>
        <begin position="553"/>
        <end position="562"/>
    </location>
</feature>
<protein>
    <recommendedName>
        <fullName evidence="12">Rad50/SbcC-type AAA domain-containing protein</fullName>
    </recommendedName>
</protein>
<keyword evidence="14" id="KW-1185">Reference proteome</keyword>
<keyword evidence="8" id="KW-0539">Nucleus</keyword>
<dbReference type="GO" id="GO:0030870">
    <property type="term" value="C:Mre11 complex"/>
    <property type="evidence" value="ECO:0007669"/>
    <property type="project" value="TreeGrafter"/>
</dbReference>
<feature type="coiled-coil region" evidence="10">
    <location>
        <begin position="841"/>
        <end position="904"/>
    </location>
</feature>
<evidence type="ECO:0000256" key="4">
    <source>
        <dbReference type="ARBA" id="ARBA00009439"/>
    </source>
</evidence>
<dbReference type="STRING" id="1220162.K1VMQ8"/>
<dbReference type="EMBL" id="AMBO01000400">
    <property type="protein sequence ID" value="EKC98002.1"/>
    <property type="molecule type" value="Genomic_DNA"/>
</dbReference>
<feature type="coiled-coil region" evidence="10">
    <location>
        <begin position="184"/>
        <end position="218"/>
    </location>
</feature>
<name>K1VMQ8_TRIAC</name>
<keyword evidence="7" id="KW-0862">Zinc</keyword>
<evidence type="ECO:0000256" key="3">
    <source>
        <dbReference type="ARBA" id="ARBA00004286"/>
    </source>
</evidence>
<dbReference type="OMA" id="NIIFCHQ"/>
<evidence type="ECO:0000256" key="1">
    <source>
        <dbReference type="ARBA" id="ARBA00001947"/>
    </source>
</evidence>
<evidence type="ECO:0000256" key="2">
    <source>
        <dbReference type="ARBA" id="ARBA00004123"/>
    </source>
</evidence>
<accession>K1VMQ8</accession>
<dbReference type="Pfam" id="PF13476">
    <property type="entry name" value="AAA_23"/>
    <property type="match status" value="2"/>
</dbReference>
<evidence type="ECO:0000256" key="10">
    <source>
        <dbReference type="SAM" id="Coils"/>
    </source>
</evidence>
<dbReference type="GO" id="GO:0000794">
    <property type="term" value="C:condensed nuclear chromosome"/>
    <property type="evidence" value="ECO:0007669"/>
    <property type="project" value="TreeGrafter"/>
</dbReference>
<dbReference type="Gene3D" id="3.40.50.300">
    <property type="entry name" value="P-loop containing nucleotide triphosphate hydrolases"/>
    <property type="match status" value="2"/>
</dbReference>
<dbReference type="InParanoid" id="K1VMQ8"/>
<evidence type="ECO:0000313" key="13">
    <source>
        <dbReference type="EMBL" id="EKC98002.1"/>
    </source>
</evidence>
<dbReference type="FunCoup" id="K1VMQ8">
    <property type="interactions" value="497"/>
</dbReference>
<dbReference type="GO" id="GO:0016887">
    <property type="term" value="F:ATP hydrolysis activity"/>
    <property type="evidence" value="ECO:0007669"/>
    <property type="project" value="InterPro"/>
</dbReference>
<evidence type="ECO:0000313" key="14">
    <source>
        <dbReference type="Proteomes" id="UP000006757"/>
    </source>
</evidence>
<evidence type="ECO:0000256" key="9">
    <source>
        <dbReference type="ARBA" id="ARBA00049360"/>
    </source>
</evidence>
<dbReference type="InterPro" id="IPR038729">
    <property type="entry name" value="Rad50/SbcC_AAA"/>
</dbReference>
<feature type="coiled-coil region" evidence="10">
    <location>
        <begin position="781"/>
        <end position="815"/>
    </location>
</feature>
<keyword evidence="5" id="KW-0158">Chromosome</keyword>
<dbReference type="GO" id="GO:0003691">
    <property type="term" value="F:double-stranded telomeric DNA binding"/>
    <property type="evidence" value="ECO:0007669"/>
    <property type="project" value="TreeGrafter"/>
</dbReference>